<accession>A0A8J4VTX6</accession>
<dbReference type="PANTHER" id="PTHR10353">
    <property type="entry name" value="GLYCOSYL HYDROLASE"/>
    <property type="match status" value="1"/>
</dbReference>
<dbReference type="SUPFAM" id="SSF51445">
    <property type="entry name" value="(Trans)glycosidases"/>
    <property type="match status" value="1"/>
</dbReference>
<gene>
    <name evidence="3" type="ORF">CMV_014936</name>
</gene>
<dbReference type="Pfam" id="PF00232">
    <property type="entry name" value="Glyco_hydro_1"/>
    <property type="match status" value="1"/>
</dbReference>
<keyword evidence="4" id="KW-1185">Reference proteome</keyword>
<evidence type="ECO:0000313" key="3">
    <source>
        <dbReference type="EMBL" id="KAF3960341.1"/>
    </source>
</evidence>
<evidence type="ECO:0000256" key="1">
    <source>
        <dbReference type="ARBA" id="ARBA00010838"/>
    </source>
</evidence>
<dbReference type="InterPro" id="IPR017853">
    <property type="entry name" value="GH"/>
</dbReference>
<dbReference type="OrthoDB" id="965386at2759"/>
<sequence>MELTVEEENNKWEEHLNAETVGVENTLQTDAAVIPNGNSISNDSFPNLNSNLMEKNINSGVFLPKTVSSAELFDIQIREIDEALFKFGQHTDEKVNAMEAINVDIIPQTQRGEARKGKEAREAGLAQSCQPGVYVLEDGVEARLTWNVERPHFVSLHLVKRDDVQLMVDTGLEAYRFPISWSRLIPNGRGPVNPKGLQYYNNLINELFSNGYCPFQL</sequence>
<comment type="caution">
    <text evidence="3">The sequence shown here is derived from an EMBL/GenBank/DDBJ whole genome shotgun (WGS) entry which is preliminary data.</text>
</comment>
<dbReference type="PANTHER" id="PTHR10353:SF29">
    <property type="entry name" value="BETA-GLUCOSIDASE 11"/>
    <property type="match status" value="1"/>
</dbReference>
<evidence type="ECO:0000313" key="4">
    <source>
        <dbReference type="Proteomes" id="UP000737018"/>
    </source>
</evidence>
<protein>
    <submittedName>
        <fullName evidence="3">Uncharacterized protein</fullName>
    </submittedName>
</protein>
<dbReference type="GO" id="GO:0005975">
    <property type="term" value="P:carbohydrate metabolic process"/>
    <property type="evidence" value="ECO:0007669"/>
    <property type="project" value="InterPro"/>
</dbReference>
<evidence type="ECO:0000256" key="2">
    <source>
        <dbReference type="RuleBase" id="RU003690"/>
    </source>
</evidence>
<dbReference type="AlphaFoldDB" id="A0A8J4VTX6"/>
<comment type="similarity">
    <text evidence="1 2">Belongs to the glycosyl hydrolase 1 family.</text>
</comment>
<dbReference type="GO" id="GO:0008422">
    <property type="term" value="F:beta-glucosidase activity"/>
    <property type="evidence" value="ECO:0007669"/>
    <property type="project" value="TreeGrafter"/>
</dbReference>
<reference evidence="3" key="1">
    <citation type="submission" date="2020-03" db="EMBL/GenBank/DDBJ databases">
        <title>Castanea mollissima Vanexum genome sequencing.</title>
        <authorList>
            <person name="Staton M."/>
        </authorList>
    </citation>
    <scope>NUCLEOTIDE SEQUENCE</scope>
    <source>
        <tissue evidence="3">Leaf</tissue>
    </source>
</reference>
<dbReference type="Gene3D" id="3.20.20.80">
    <property type="entry name" value="Glycosidases"/>
    <property type="match status" value="1"/>
</dbReference>
<dbReference type="Proteomes" id="UP000737018">
    <property type="component" value="Unassembled WGS sequence"/>
</dbReference>
<dbReference type="EMBL" id="JRKL02002126">
    <property type="protein sequence ID" value="KAF3960341.1"/>
    <property type="molecule type" value="Genomic_DNA"/>
</dbReference>
<dbReference type="InterPro" id="IPR001360">
    <property type="entry name" value="Glyco_hydro_1"/>
</dbReference>
<name>A0A8J4VTX6_9ROSI</name>
<proteinExistence type="inferred from homology"/>
<organism evidence="3 4">
    <name type="scientific">Castanea mollissima</name>
    <name type="common">Chinese chestnut</name>
    <dbReference type="NCBI Taxonomy" id="60419"/>
    <lineage>
        <taxon>Eukaryota</taxon>
        <taxon>Viridiplantae</taxon>
        <taxon>Streptophyta</taxon>
        <taxon>Embryophyta</taxon>
        <taxon>Tracheophyta</taxon>
        <taxon>Spermatophyta</taxon>
        <taxon>Magnoliopsida</taxon>
        <taxon>eudicotyledons</taxon>
        <taxon>Gunneridae</taxon>
        <taxon>Pentapetalae</taxon>
        <taxon>rosids</taxon>
        <taxon>fabids</taxon>
        <taxon>Fagales</taxon>
        <taxon>Fagaceae</taxon>
        <taxon>Castanea</taxon>
    </lineage>
</organism>